<dbReference type="InterPro" id="IPR001173">
    <property type="entry name" value="Glyco_trans_2-like"/>
</dbReference>
<name>A0A1W9ZZA8_MYCAN</name>
<dbReference type="OrthoDB" id="2369748at2"/>
<evidence type="ECO:0000313" key="2">
    <source>
        <dbReference type="EMBL" id="ORA22975.1"/>
    </source>
</evidence>
<organism evidence="2 3">
    <name type="scientific">Mycobacterium angelicum</name>
    <dbReference type="NCBI Taxonomy" id="470074"/>
    <lineage>
        <taxon>Bacteria</taxon>
        <taxon>Bacillati</taxon>
        <taxon>Actinomycetota</taxon>
        <taxon>Actinomycetes</taxon>
        <taxon>Mycobacteriales</taxon>
        <taxon>Mycobacteriaceae</taxon>
        <taxon>Mycobacterium</taxon>
    </lineage>
</organism>
<sequence length="289" mass="33057">MSQLPTVAIVIPAYNEERFIGKCLDSCLDQTSTPEEIIVVNNNSSDDTVSVVRRYQENNPQVNIRLLEQNEYQGIAPTRNCGFDNAQSEVIGRIDADSIIANDWVQTVRSCFCDGAVDAATGPVVFYDMPLRSFTFWLDARLRSRAQRKATNERFLLGANMAIRSSAWKAIRHLTQLDLEDRLHEDVDLALTLFENDHEILYAPTMVAGMSGRRVNCSLRDYYRYAGRYSRTTKVHGISSSSARTAKVVLMLLYFPFRTMRFFYDAESLQFTWSKLRHELRKQNKVPSA</sequence>
<protein>
    <recommendedName>
        <fullName evidence="1">Glycosyltransferase 2-like domain-containing protein</fullName>
    </recommendedName>
</protein>
<accession>A0A1W9ZZA8</accession>
<dbReference type="RefSeq" id="WP_083112604.1">
    <property type="nucleotide sequence ID" value="NZ_JACKTS010000040.1"/>
</dbReference>
<dbReference type="Gene3D" id="3.90.550.10">
    <property type="entry name" value="Spore Coat Polysaccharide Biosynthesis Protein SpsA, Chain A"/>
    <property type="match status" value="1"/>
</dbReference>
<dbReference type="CDD" id="cd00761">
    <property type="entry name" value="Glyco_tranf_GTA_type"/>
    <property type="match status" value="1"/>
</dbReference>
<keyword evidence="3" id="KW-1185">Reference proteome</keyword>
<dbReference type="PANTHER" id="PTHR43685">
    <property type="entry name" value="GLYCOSYLTRANSFERASE"/>
    <property type="match status" value="1"/>
</dbReference>
<reference evidence="2 3" key="1">
    <citation type="submission" date="2017-02" db="EMBL/GenBank/DDBJ databases">
        <title>The new phylogeny of genus Mycobacterium.</title>
        <authorList>
            <person name="Tortoli E."/>
            <person name="Trovato A."/>
            <person name="Cirillo D.M."/>
        </authorList>
    </citation>
    <scope>NUCLEOTIDE SEQUENCE [LARGE SCALE GENOMIC DNA]</scope>
    <source>
        <strain evidence="2 3">DSM 45057</strain>
    </source>
</reference>
<feature type="domain" description="Glycosyltransferase 2-like" evidence="1">
    <location>
        <begin position="9"/>
        <end position="168"/>
    </location>
</feature>
<dbReference type="PANTHER" id="PTHR43685:SF2">
    <property type="entry name" value="GLYCOSYLTRANSFERASE 2-LIKE DOMAIN-CONTAINING PROTEIN"/>
    <property type="match status" value="1"/>
</dbReference>
<evidence type="ECO:0000259" key="1">
    <source>
        <dbReference type="Pfam" id="PF00535"/>
    </source>
</evidence>
<comment type="caution">
    <text evidence="2">The sequence shown here is derived from an EMBL/GenBank/DDBJ whole genome shotgun (WGS) entry which is preliminary data.</text>
</comment>
<dbReference type="Pfam" id="PF00535">
    <property type="entry name" value="Glycos_transf_2"/>
    <property type="match status" value="1"/>
</dbReference>
<dbReference type="SUPFAM" id="SSF53448">
    <property type="entry name" value="Nucleotide-diphospho-sugar transferases"/>
    <property type="match status" value="1"/>
</dbReference>
<dbReference type="EMBL" id="MVHE01000008">
    <property type="protein sequence ID" value="ORA22975.1"/>
    <property type="molecule type" value="Genomic_DNA"/>
</dbReference>
<evidence type="ECO:0000313" key="3">
    <source>
        <dbReference type="Proteomes" id="UP000192284"/>
    </source>
</evidence>
<gene>
    <name evidence="2" type="ORF">BST12_08170</name>
</gene>
<dbReference type="InterPro" id="IPR029044">
    <property type="entry name" value="Nucleotide-diphossugar_trans"/>
</dbReference>
<dbReference type="AlphaFoldDB" id="A0A1W9ZZA8"/>
<dbReference type="InterPro" id="IPR050834">
    <property type="entry name" value="Glycosyltransf_2"/>
</dbReference>
<proteinExistence type="predicted"/>
<dbReference type="Proteomes" id="UP000192284">
    <property type="component" value="Unassembled WGS sequence"/>
</dbReference>